<evidence type="ECO:0000256" key="7">
    <source>
        <dbReference type="ARBA" id="ARBA00023172"/>
    </source>
</evidence>
<proteinExistence type="inferred from homology"/>
<evidence type="ECO:0000313" key="13">
    <source>
        <dbReference type="Proteomes" id="UP000007254"/>
    </source>
</evidence>
<dbReference type="InterPro" id="IPR011010">
    <property type="entry name" value="DNA_brk_join_enz"/>
</dbReference>
<dbReference type="GO" id="GO:0007059">
    <property type="term" value="P:chromosome segregation"/>
    <property type="evidence" value="ECO:0007669"/>
    <property type="project" value="UniProtKB-UniRule"/>
</dbReference>
<feature type="active site" evidence="9">
    <location>
        <position position="180"/>
    </location>
</feature>
<keyword evidence="2 9" id="KW-0963">Cytoplasm</keyword>
<keyword evidence="8 9" id="KW-0131">Cell cycle</keyword>
<accession>G0GCB8</accession>
<dbReference type="Gene3D" id="1.10.150.130">
    <property type="match status" value="1"/>
</dbReference>
<dbReference type="GO" id="GO:0006313">
    <property type="term" value="P:DNA transposition"/>
    <property type="evidence" value="ECO:0007669"/>
    <property type="project" value="UniProtKB-UniRule"/>
</dbReference>
<dbReference type="PANTHER" id="PTHR30349:SF77">
    <property type="entry name" value="TYROSINE RECOMBINASE XERC"/>
    <property type="match status" value="1"/>
</dbReference>
<comment type="similarity">
    <text evidence="9">Belongs to the 'phage' integrase family. XerC subfamily.</text>
</comment>
<dbReference type="SUPFAM" id="SSF47823">
    <property type="entry name" value="lambda integrase-like, N-terminal domain"/>
    <property type="match status" value="1"/>
</dbReference>
<organism evidence="12 13">
    <name type="scientific">Winmispira thermophila (strain ATCC 700085 / DSM 6578 / Z-1203)</name>
    <name type="common">Spirochaeta thermophila</name>
    <dbReference type="NCBI Taxonomy" id="869211"/>
    <lineage>
        <taxon>Bacteria</taxon>
        <taxon>Pseudomonadati</taxon>
        <taxon>Spirochaetota</taxon>
        <taxon>Spirochaetia</taxon>
        <taxon>Winmispirales</taxon>
        <taxon>Winmispiraceae</taxon>
        <taxon>Winmispira</taxon>
    </lineage>
</organism>
<dbReference type="HAMAP" id="MF_01808">
    <property type="entry name" value="Recomb_XerC_XerD"/>
    <property type="match status" value="1"/>
</dbReference>
<feature type="domain" description="Core-binding (CB)" evidence="11">
    <location>
        <begin position="11"/>
        <end position="96"/>
    </location>
</feature>
<dbReference type="GO" id="GO:0005737">
    <property type="term" value="C:cytoplasm"/>
    <property type="evidence" value="ECO:0007669"/>
    <property type="project" value="UniProtKB-SubCell"/>
</dbReference>
<dbReference type="InterPro" id="IPR050090">
    <property type="entry name" value="Tyrosine_recombinase_XerCD"/>
</dbReference>
<dbReference type="CDD" id="cd00798">
    <property type="entry name" value="INT_XerDC_C"/>
    <property type="match status" value="1"/>
</dbReference>
<feature type="active site" description="O-(3'-phospho-DNA)-tyrosine intermediate" evidence="9">
    <location>
        <position position="288"/>
    </location>
</feature>
<keyword evidence="6 9" id="KW-0238">DNA-binding</keyword>
<dbReference type="InterPro" id="IPR004107">
    <property type="entry name" value="Integrase_SAM-like_N"/>
</dbReference>
<dbReference type="Gene3D" id="1.10.443.10">
    <property type="entry name" value="Intergrase catalytic core"/>
    <property type="match status" value="1"/>
</dbReference>
<feature type="active site" evidence="9">
    <location>
        <position position="256"/>
    </location>
</feature>
<dbReference type="GO" id="GO:0009037">
    <property type="term" value="F:tyrosine-based site-specific recombinase activity"/>
    <property type="evidence" value="ECO:0007669"/>
    <property type="project" value="UniProtKB-UniRule"/>
</dbReference>
<feature type="active site" evidence="9">
    <location>
        <position position="279"/>
    </location>
</feature>
<keyword evidence="4 9" id="KW-0159">Chromosome partition</keyword>
<dbReference type="InterPro" id="IPR013762">
    <property type="entry name" value="Integrase-like_cat_sf"/>
</dbReference>
<comment type="subunit">
    <text evidence="9">Forms a cyclic heterotetrameric complex composed of two molecules of XerC and two molecules of XerD.</text>
</comment>
<evidence type="ECO:0000256" key="6">
    <source>
        <dbReference type="ARBA" id="ARBA00023125"/>
    </source>
</evidence>
<dbReference type="NCBIfam" id="NF001399">
    <property type="entry name" value="PRK00283.1"/>
    <property type="match status" value="1"/>
</dbReference>
<comment type="function">
    <text evidence="9">Site-specific tyrosine recombinase, which acts by catalyzing the cutting and rejoining of the recombining DNA molecules. The XerC-XerD complex is essential to convert dimers of the bacterial chromosome into monomers to permit their segregation at cell division. It also contributes to the segregational stability of plasmids.</text>
</comment>
<name>G0GCB8_WINT7</name>
<keyword evidence="5 9" id="KW-0229">DNA integration</keyword>
<evidence type="ECO:0000313" key="12">
    <source>
        <dbReference type="EMBL" id="AEJ61203.1"/>
    </source>
</evidence>
<evidence type="ECO:0000259" key="10">
    <source>
        <dbReference type="PROSITE" id="PS51898"/>
    </source>
</evidence>
<comment type="subcellular location">
    <subcellularLocation>
        <location evidence="1 9">Cytoplasm</location>
    </subcellularLocation>
</comment>
<keyword evidence="7 9" id="KW-0233">DNA recombination</keyword>
<evidence type="ECO:0000256" key="1">
    <source>
        <dbReference type="ARBA" id="ARBA00004496"/>
    </source>
</evidence>
<feature type="active site" evidence="9">
    <location>
        <position position="253"/>
    </location>
</feature>
<dbReference type="PANTHER" id="PTHR30349">
    <property type="entry name" value="PHAGE INTEGRASE-RELATED"/>
    <property type="match status" value="1"/>
</dbReference>
<evidence type="ECO:0000259" key="11">
    <source>
        <dbReference type="PROSITE" id="PS51900"/>
    </source>
</evidence>
<dbReference type="InterPro" id="IPR023009">
    <property type="entry name" value="Tyrosine_recombinase_XerC/XerD"/>
</dbReference>
<keyword evidence="3 9" id="KW-0132">Cell division</keyword>
<evidence type="ECO:0000256" key="5">
    <source>
        <dbReference type="ARBA" id="ARBA00022908"/>
    </source>
</evidence>
<dbReference type="KEGG" id="stq:Spith_0929"/>
<dbReference type="GO" id="GO:0003677">
    <property type="term" value="F:DNA binding"/>
    <property type="evidence" value="ECO:0007669"/>
    <property type="project" value="UniProtKB-UniRule"/>
</dbReference>
<evidence type="ECO:0000256" key="8">
    <source>
        <dbReference type="ARBA" id="ARBA00023306"/>
    </source>
</evidence>
<dbReference type="PROSITE" id="PS51900">
    <property type="entry name" value="CB"/>
    <property type="match status" value="1"/>
</dbReference>
<feature type="domain" description="Tyr recombinase" evidence="10">
    <location>
        <begin position="117"/>
        <end position="301"/>
    </location>
</feature>
<dbReference type="PROSITE" id="PS51898">
    <property type="entry name" value="TYR_RECOMBINASE"/>
    <property type="match status" value="1"/>
</dbReference>
<dbReference type="HOGENOM" id="CLU_027562_9_6_12"/>
<dbReference type="Pfam" id="PF02899">
    <property type="entry name" value="Phage_int_SAM_1"/>
    <property type="match status" value="1"/>
</dbReference>
<dbReference type="GO" id="GO:0051301">
    <property type="term" value="P:cell division"/>
    <property type="evidence" value="ECO:0007669"/>
    <property type="project" value="UniProtKB-KW"/>
</dbReference>
<dbReference type="Pfam" id="PF00589">
    <property type="entry name" value="Phage_integrase"/>
    <property type="match status" value="1"/>
</dbReference>
<evidence type="ECO:0000256" key="4">
    <source>
        <dbReference type="ARBA" id="ARBA00022829"/>
    </source>
</evidence>
<feature type="active site" evidence="9">
    <location>
        <position position="156"/>
    </location>
</feature>
<dbReference type="InterPro" id="IPR010998">
    <property type="entry name" value="Integrase_recombinase_N"/>
</dbReference>
<dbReference type="EMBL" id="CP002903">
    <property type="protein sequence ID" value="AEJ61203.1"/>
    <property type="molecule type" value="Genomic_DNA"/>
</dbReference>
<dbReference type="Proteomes" id="UP000007254">
    <property type="component" value="Chromosome"/>
</dbReference>
<reference evidence="12 13" key="1">
    <citation type="submission" date="2011-06" db="EMBL/GenBank/DDBJ databases">
        <title>The complete genome of Spirochaeta thermophila DSM 6578.</title>
        <authorList>
            <consortium name="US DOE Joint Genome Institute (JGI-PGF)"/>
            <person name="Lucas S."/>
            <person name="Lapidus A."/>
            <person name="Bruce D."/>
            <person name="Goodwin L."/>
            <person name="Pitluck S."/>
            <person name="Peters L."/>
            <person name="Kyrpides N."/>
            <person name="Mavromatis K."/>
            <person name="Ivanova N."/>
            <person name="Mikailova N."/>
            <person name="Pagani I."/>
            <person name="Chertkov O."/>
            <person name="Detter J.C."/>
            <person name="Tapia R."/>
            <person name="Han C."/>
            <person name="Land M."/>
            <person name="Hauser L."/>
            <person name="Markowitz V."/>
            <person name="Cheng J.-F."/>
            <person name="Hugenholtz P."/>
            <person name="Woyke T."/>
            <person name="Wu D."/>
            <person name="Spring S."/>
            <person name="Merkhoffer B."/>
            <person name="Schneider S."/>
            <person name="Klenk H.-P."/>
            <person name="Eisen J.A."/>
        </authorList>
    </citation>
    <scope>NUCLEOTIDE SEQUENCE [LARGE SCALE GENOMIC DNA]</scope>
    <source>
        <strain evidence="13">ATCC 700085 / DSM 6578 / Z-1203</strain>
    </source>
</reference>
<sequence length="312" mass="35058">MTMEGGSVSTLHQETLIDRFLAHLSHMRGLSEATVRSYRNDLVKVGAFLEKLGTDLVSATREDIRHCVAEYTLARQAPSSINRMLSSLRSWYRFLRREGVRIDSPMEGISSVKAGKRLPSFLFEDEVDRLLDIEGSDFASLRDRALLEVLYSTGCRVQELVSLTISGVQVSRGWCVVKGKGGKERLLFLGLGARKALAAYLPLRQALLERMGRREEGALFVNQKGSPLTTRGVAYIIERRAREKGLEKRISPHVFRHSFATHVLSRGADLRVVQEMLGHASLSTTQVYTHLSLPALKRMYRKAHPHAERSDS</sequence>
<evidence type="ECO:0000256" key="2">
    <source>
        <dbReference type="ARBA" id="ARBA00022490"/>
    </source>
</evidence>
<evidence type="ECO:0000256" key="9">
    <source>
        <dbReference type="HAMAP-Rule" id="MF_01808"/>
    </source>
</evidence>
<dbReference type="AlphaFoldDB" id="G0GCB8"/>
<dbReference type="OrthoDB" id="341301at2"/>
<dbReference type="InterPro" id="IPR002104">
    <property type="entry name" value="Integrase_catalytic"/>
</dbReference>
<protein>
    <recommendedName>
        <fullName evidence="9">Tyrosine recombinase XerC</fullName>
    </recommendedName>
</protein>
<dbReference type="SUPFAM" id="SSF56349">
    <property type="entry name" value="DNA breaking-rejoining enzymes"/>
    <property type="match status" value="1"/>
</dbReference>
<dbReference type="STRING" id="869211.Spith_0929"/>
<evidence type="ECO:0000256" key="3">
    <source>
        <dbReference type="ARBA" id="ARBA00022618"/>
    </source>
</evidence>
<dbReference type="InterPro" id="IPR044068">
    <property type="entry name" value="CB"/>
</dbReference>
<keyword evidence="13" id="KW-1185">Reference proteome</keyword>
<gene>
    <name evidence="9" type="primary">xerC</name>
    <name evidence="12" type="ordered locus">Spith_0929</name>
</gene>